<dbReference type="GO" id="GO:0006310">
    <property type="term" value="P:DNA recombination"/>
    <property type="evidence" value="ECO:0007669"/>
    <property type="project" value="UniProtKB-KW"/>
</dbReference>
<protein>
    <recommendedName>
        <fullName evidence="3">Tyr recombinase domain-containing protein</fullName>
    </recommendedName>
</protein>
<gene>
    <name evidence="4" type="ORF">DKM44_12645</name>
</gene>
<dbReference type="PROSITE" id="PS51898">
    <property type="entry name" value="TYR_RECOMBINASE"/>
    <property type="match status" value="1"/>
</dbReference>
<dbReference type="Proteomes" id="UP000245368">
    <property type="component" value="Chromosome"/>
</dbReference>
<dbReference type="PANTHER" id="PTHR30349:SF64">
    <property type="entry name" value="PROPHAGE INTEGRASE INTD-RELATED"/>
    <property type="match status" value="1"/>
</dbReference>
<dbReference type="InterPro" id="IPR002104">
    <property type="entry name" value="Integrase_catalytic"/>
</dbReference>
<dbReference type="GO" id="GO:0015074">
    <property type="term" value="P:DNA integration"/>
    <property type="evidence" value="ECO:0007669"/>
    <property type="project" value="InterPro"/>
</dbReference>
<dbReference type="EMBL" id="CP029494">
    <property type="protein sequence ID" value="AWN23971.1"/>
    <property type="molecule type" value="Genomic_DNA"/>
</dbReference>
<proteinExistence type="predicted"/>
<feature type="region of interest" description="Disordered" evidence="2">
    <location>
        <begin position="1"/>
        <end position="55"/>
    </location>
</feature>
<evidence type="ECO:0000313" key="5">
    <source>
        <dbReference type="Proteomes" id="UP000245368"/>
    </source>
</evidence>
<keyword evidence="1" id="KW-0233">DNA recombination</keyword>
<dbReference type="Gene3D" id="1.10.443.10">
    <property type="entry name" value="Intergrase catalytic core"/>
    <property type="match status" value="1"/>
</dbReference>
<evidence type="ECO:0000313" key="4">
    <source>
        <dbReference type="EMBL" id="AWN23971.1"/>
    </source>
</evidence>
<sequence length="157" mass="17659">MHSRKKRLGKATVSSVSVQVLTPKSKASRRTTVLSRGTVKQLREQKASQERQPQQAAEAWEDHGFVFTTVTGAPVRPDALAKAFEKLAQRAGVPRIRFHDMRHTAASLMISQGIPPKTVSEWLGHSDVAFTLRTYTQLYDEQREEAVFDITDLITEK</sequence>
<evidence type="ECO:0000256" key="1">
    <source>
        <dbReference type="ARBA" id="ARBA00023172"/>
    </source>
</evidence>
<dbReference type="GO" id="GO:0003677">
    <property type="term" value="F:DNA binding"/>
    <property type="evidence" value="ECO:0007669"/>
    <property type="project" value="InterPro"/>
</dbReference>
<dbReference type="InterPro" id="IPR011010">
    <property type="entry name" value="DNA_brk_join_enz"/>
</dbReference>
<dbReference type="Pfam" id="PF00589">
    <property type="entry name" value="Phage_integrase"/>
    <property type="match status" value="1"/>
</dbReference>
<feature type="domain" description="Tyr recombinase" evidence="3">
    <location>
        <begin position="1"/>
        <end position="149"/>
    </location>
</feature>
<evidence type="ECO:0000256" key="2">
    <source>
        <dbReference type="SAM" id="MobiDB-lite"/>
    </source>
</evidence>
<dbReference type="SUPFAM" id="SSF56349">
    <property type="entry name" value="DNA breaking-rejoining enzymes"/>
    <property type="match status" value="1"/>
</dbReference>
<organism evidence="4 5">
    <name type="scientific">Deinococcus irradiatisoli</name>
    <dbReference type="NCBI Taxonomy" id="2202254"/>
    <lineage>
        <taxon>Bacteria</taxon>
        <taxon>Thermotogati</taxon>
        <taxon>Deinococcota</taxon>
        <taxon>Deinococci</taxon>
        <taxon>Deinococcales</taxon>
        <taxon>Deinococcaceae</taxon>
        <taxon>Deinococcus</taxon>
    </lineage>
</organism>
<dbReference type="KEGG" id="dez:DKM44_12645"/>
<dbReference type="RefSeq" id="WP_109827699.1">
    <property type="nucleotide sequence ID" value="NZ_CP029494.1"/>
</dbReference>
<keyword evidence="5" id="KW-1185">Reference proteome</keyword>
<feature type="compositionally biased region" description="Polar residues" evidence="2">
    <location>
        <begin position="12"/>
        <end position="22"/>
    </location>
</feature>
<dbReference type="AlphaFoldDB" id="A0A2Z3JK62"/>
<name>A0A2Z3JK62_9DEIO</name>
<evidence type="ECO:0000259" key="3">
    <source>
        <dbReference type="PROSITE" id="PS51898"/>
    </source>
</evidence>
<reference evidence="4 5" key="1">
    <citation type="submission" date="2018-05" db="EMBL/GenBank/DDBJ databases">
        <title>Complete Genome Sequence of Deinococcus sp. strain 17bor-2.</title>
        <authorList>
            <person name="Srinivasan S."/>
        </authorList>
    </citation>
    <scope>NUCLEOTIDE SEQUENCE [LARGE SCALE GENOMIC DNA]</scope>
    <source>
        <strain evidence="4 5">17bor-2</strain>
    </source>
</reference>
<dbReference type="InterPro" id="IPR013762">
    <property type="entry name" value="Integrase-like_cat_sf"/>
</dbReference>
<dbReference type="OrthoDB" id="73346at2"/>
<accession>A0A2Z3JK62</accession>
<dbReference type="PANTHER" id="PTHR30349">
    <property type="entry name" value="PHAGE INTEGRASE-RELATED"/>
    <property type="match status" value="1"/>
</dbReference>
<dbReference type="CDD" id="cd01189">
    <property type="entry name" value="INT_ICEBs1_C_like"/>
    <property type="match status" value="1"/>
</dbReference>
<dbReference type="InterPro" id="IPR050090">
    <property type="entry name" value="Tyrosine_recombinase_XerCD"/>
</dbReference>